<evidence type="ECO:0000313" key="2">
    <source>
        <dbReference type="Proteomes" id="UP000058446"/>
    </source>
</evidence>
<keyword evidence="2" id="KW-1185">Reference proteome</keyword>
<name>A0A0K2GXG8_9CORY</name>
<dbReference type="InterPro" id="IPR023869">
    <property type="entry name" value="tRNA_Adeno_NH3ase_assoc_put"/>
</dbReference>
<proteinExistence type="predicted"/>
<dbReference type="EMBL" id="CP006841">
    <property type="protein sequence ID" value="ALA66487.1"/>
    <property type="molecule type" value="Genomic_DNA"/>
</dbReference>
<protein>
    <recommendedName>
        <fullName evidence="3">tRNA adenosine deaminase</fullName>
    </recommendedName>
</protein>
<dbReference type="AlphaFoldDB" id="A0A0K2GXG8"/>
<gene>
    <name evidence="1" type="ORF">CLAC_00655</name>
</gene>
<dbReference type="RefSeq" id="WP_053411270.1">
    <property type="nucleotide sequence ID" value="NZ_CP006841.1"/>
</dbReference>
<evidence type="ECO:0000313" key="1">
    <source>
        <dbReference type="EMBL" id="ALA66487.1"/>
    </source>
</evidence>
<organism evidence="1 2">
    <name type="scientific">Corynebacterium lactis RW2-5</name>
    <dbReference type="NCBI Taxonomy" id="1408189"/>
    <lineage>
        <taxon>Bacteria</taxon>
        <taxon>Bacillati</taxon>
        <taxon>Actinomycetota</taxon>
        <taxon>Actinomycetes</taxon>
        <taxon>Mycobacteriales</taxon>
        <taxon>Corynebacteriaceae</taxon>
        <taxon>Corynebacterium</taxon>
    </lineage>
</organism>
<dbReference type="KEGG" id="clw:CLAC_00655"/>
<sequence>MSTSFSGDYAPDEDRSYAVAIFMGEDGWHVRDLGEDALDSLADAADALRNLRAERAAFGVLNVDDDYFIIFRPGMGSLRVLLSDATAAVTDDIAAEVFDELDLDIPDLDEDELEDVDAWAEGDMDILADLGVSEESLTVICDDQSLWASEQVHAIASELGCEEELAEVTGVDVDIDADDDEDFDD</sequence>
<accession>A0A0K2GXG8</accession>
<reference evidence="1 2" key="1">
    <citation type="submission" date="2013-10" db="EMBL/GenBank/DDBJ databases">
        <title>Complete genome sequence of Corynebacterium lactis DSM 45799(T), isolated from raw cow milk.</title>
        <authorList>
            <person name="Ruckert C."/>
            <person name="Albersmeier A."/>
            <person name="Lipski A."/>
            <person name="Kalinowski J."/>
        </authorList>
    </citation>
    <scope>NUCLEOTIDE SEQUENCE [LARGE SCALE GENOMIC DNA]</scope>
    <source>
        <strain evidence="1 2">RW2-5</strain>
    </source>
</reference>
<dbReference type="PATRIC" id="fig|1408189.4.peg.130"/>
<dbReference type="OrthoDB" id="5189541at2"/>
<dbReference type="NCBIfam" id="TIGR03941">
    <property type="entry name" value="tRNA_deam_assoc"/>
    <property type="match status" value="1"/>
</dbReference>
<dbReference type="STRING" id="1408189.CLAC_00655"/>
<dbReference type="Proteomes" id="UP000058446">
    <property type="component" value="Chromosome"/>
</dbReference>
<evidence type="ECO:0008006" key="3">
    <source>
        <dbReference type="Google" id="ProtNLM"/>
    </source>
</evidence>